<evidence type="ECO:0000313" key="3">
    <source>
        <dbReference type="EMBL" id="STR45432.1"/>
    </source>
</evidence>
<dbReference type="AlphaFoldDB" id="A0A377STT0"/>
<evidence type="ECO:0000313" key="4">
    <source>
        <dbReference type="EMBL" id="TCU87931.1"/>
    </source>
</evidence>
<protein>
    <submittedName>
        <fullName evidence="4">Chalcone isomerase-like protein</fullName>
    </submittedName>
</protein>
<dbReference type="Proteomes" id="UP000295794">
    <property type="component" value="Unassembled WGS sequence"/>
</dbReference>
<keyword evidence="6" id="KW-1185">Reference proteome</keyword>
<organism evidence="3 5">
    <name type="scientific">Iodobacter fluviatilis</name>
    <dbReference type="NCBI Taxonomy" id="537"/>
    <lineage>
        <taxon>Bacteria</taxon>
        <taxon>Pseudomonadati</taxon>
        <taxon>Pseudomonadota</taxon>
        <taxon>Betaproteobacteria</taxon>
        <taxon>Neisseriales</taxon>
        <taxon>Chitinibacteraceae</taxon>
        <taxon>Iodobacter</taxon>
    </lineage>
</organism>
<dbReference type="InterPro" id="IPR016087">
    <property type="entry name" value="Chalcone_isomerase"/>
</dbReference>
<feature type="chain" id="PRO_5016690715" evidence="1">
    <location>
        <begin position="29"/>
        <end position="180"/>
    </location>
</feature>
<dbReference type="Pfam" id="PF16036">
    <property type="entry name" value="Chalcone_3"/>
    <property type="match status" value="1"/>
</dbReference>
<reference evidence="3 5" key="1">
    <citation type="submission" date="2018-06" db="EMBL/GenBank/DDBJ databases">
        <authorList>
            <consortium name="Pathogen Informatics"/>
            <person name="Doyle S."/>
        </authorList>
    </citation>
    <scope>NUCLEOTIDE SEQUENCE [LARGE SCALE GENOMIC DNA]</scope>
    <source>
        <strain evidence="3 5">NCTC11159</strain>
    </source>
</reference>
<reference evidence="4 6" key="2">
    <citation type="submission" date="2019-03" db="EMBL/GenBank/DDBJ databases">
        <title>Genomic Encyclopedia of Type Strains, Phase IV (KMG-IV): sequencing the most valuable type-strain genomes for metagenomic binning, comparative biology and taxonomic classification.</title>
        <authorList>
            <person name="Goeker M."/>
        </authorList>
    </citation>
    <scope>NUCLEOTIDE SEQUENCE [LARGE SCALE GENOMIC DNA]</scope>
    <source>
        <strain evidence="4 6">DSM 3764</strain>
    </source>
</reference>
<dbReference type="EMBL" id="UGHR01000004">
    <property type="protein sequence ID" value="STR45432.1"/>
    <property type="molecule type" value="Genomic_DNA"/>
</dbReference>
<evidence type="ECO:0000259" key="2">
    <source>
        <dbReference type="Pfam" id="PF16036"/>
    </source>
</evidence>
<keyword evidence="1" id="KW-0732">Signal</keyword>
<dbReference type="RefSeq" id="WP_115229444.1">
    <property type="nucleotide sequence ID" value="NZ_CAWOLO010000004.1"/>
</dbReference>
<name>A0A377STT0_9NEIS</name>
<sequence length="180" mass="20456">MWCSSYYKKPASALLLILLLTMVKGAFAASWREELPAATPLGSGEFRWFGFRVYTARLWSEQRPFTASAPFALELTYHRSISRERFVSTSLDEIKRLSGKEYSKAQLARWQAEMERAFSDVESGDQLIGVYLPGVGCRFYGKKGLNAEVADTEFAKAFFAIWLDERSKDSNLRAQLLGQK</sequence>
<dbReference type="OrthoDB" id="8527419at2"/>
<evidence type="ECO:0000313" key="5">
    <source>
        <dbReference type="Proteomes" id="UP000255108"/>
    </source>
</evidence>
<evidence type="ECO:0000313" key="6">
    <source>
        <dbReference type="Proteomes" id="UP000295794"/>
    </source>
</evidence>
<feature type="signal peptide" evidence="1">
    <location>
        <begin position="1"/>
        <end position="28"/>
    </location>
</feature>
<evidence type="ECO:0000256" key="1">
    <source>
        <dbReference type="SAM" id="SignalP"/>
    </source>
</evidence>
<dbReference type="EMBL" id="SMBT01000004">
    <property type="protein sequence ID" value="TCU87931.1"/>
    <property type="molecule type" value="Genomic_DNA"/>
</dbReference>
<dbReference type="Proteomes" id="UP000255108">
    <property type="component" value="Unassembled WGS sequence"/>
</dbReference>
<feature type="domain" description="Chalcone isomerase" evidence="2">
    <location>
        <begin position="49"/>
        <end position="178"/>
    </location>
</feature>
<gene>
    <name evidence="4" type="ORF">EV682_10498</name>
    <name evidence="3" type="ORF">NCTC11159_04004</name>
</gene>
<proteinExistence type="predicted"/>
<accession>A0A377STT0</accession>